<dbReference type="PANTHER" id="PTHR43400">
    <property type="entry name" value="FUMARATE REDUCTASE"/>
    <property type="match status" value="1"/>
</dbReference>
<dbReference type="Proteomes" id="UP000198734">
    <property type="component" value="Unassembled WGS sequence"/>
</dbReference>
<organism evidence="6 7">
    <name type="scientific">Psychrobacillus psychrotolerans</name>
    <dbReference type="NCBI Taxonomy" id="126156"/>
    <lineage>
        <taxon>Bacteria</taxon>
        <taxon>Bacillati</taxon>
        <taxon>Bacillota</taxon>
        <taxon>Bacilli</taxon>
        <taxon>Bacillales</taxon>
        <taxon>Bacillaceae</taxon>
        <taxon>Psychrobacillus</taxon>
    </lineage>
</organism>
<name>A0A1I6B5T3_9BACI</name>
<dbReference type="AlphaFoldDB" id="A0A1I6B5T3"/>
<gene>
    <name evidence="6" type="ORF">SAMN05421670_0187</name>
</gene>
<dbReference type="GO" id="GO:0033765">
    <property type="term" value="F:steroid dehydrogenase activity, acting on the CH-CH group of donors"/>
    <property type="evidence" value="ECO:0007669"/>
    <property type="project" value="UniProtKB-ARBA"/>
</dbReference>
<evidence type="ECO:0000313" key="7">
    <source>
        <dbReference type="Proteomes" id="UP000198734"/>
    </source>
</evidence>
<dbReference type="SUPFAM" id="SSF51905">
    <property type="entry name" value="FAD/NAD(P)-binding domain"/>
    <property type="match status" value="1"/>
</dbReference>
<dbReference type="EMBL" id="FOXU01000011">
    <property type="protein sequence ID" value="SFQ76285.1"/>
    <property type="molecule type" value="Genomic_DNA"/>
</dbReference>
<keyword evidence="4" id="KW-0560">Oxidoreductase</keyword>
<dbReference type="InterPro" id="IPR003953">
    <property type="entry name" value="FAD-dep_OxRdtase_2_FAD-bd"/>
</dbReference>
<dbReference type="Pfam" id="PF00890">
    <property type="entry name" value="FAD_binding_2"/>
    <property type="match status" value="1"/>
</dbReference>
<proteinExistence type="predicted"/>
<dbReference type="Gene3D" id="3.50.50.60">
    <property type="entry name" value="FAD/NAD(P)-binding domain"/>
    <property type="match status" value="1"/>
</dbReference>
<keyword evidence="3" id="KW-0274">FAD</keyword>
<comment type="cofactor">
    <cofactor evidence="1">
        <name>FAD</name>
        <dbReference type="ChEBI" id="CHEBI:57692"/>
    </cofactor>
</comment>
<evidence type="ECO:0000259" key="5">
    <source>
        <dbReference type="Pfam" id="PF00890"/>
    </source>
</evidence>
<dbReference type="InterPro" id="IPR050315">
    <property type="entry name" value="FAD-oxidoreductase_2"/>
</dbReference>
<feature type="domain" description="FAD-dependent oxidoreductase 2 FAD-binding" evidence="5">
    <location>
        <begin position="8"/>
        <end position="468"/>
    </location>
</feature>
<dbReference type="SUPFAM" id="SSF56425">
    <property type="entry name" value="Succinate dehydrogenase/fumarate reductase flavoprotein, catalytic domain"/>
    <property type="match status" value="1"/>
</dbReference>
<dbReference type="InterPro" id="IPR036188">
    <property type="entry name" value="FAD/NAD-bd_sf"/>
</dbReference>
<dbReference type="RefSeq" id="WP_093538533.1">
    <property type="nucleotide sequence ID" value="NZ_FOXU01000011.1"/>
</dbReference>
<protein>
    <submittedName>
        <fullName evidence="6">Tricarballylate dehydrogenase</fullName>
    </submittedName>
</protein>
<keyword evidence="2" id="KW-0285">Flavoprotein</keyword>
<keyword evidence="7" id="KW-1185">Reference proteome</keyword>
<evidence type="ECO:0000256" key="3">
    <source>
        <dbReference type="ARBA" id="ARBA00022827"/>
    </source>
</evidence>
<evidence type="ECO:0000313" key="6">
    <source>
        <dbReference type="EMBL" id="SFQ76285.1"/>
    </source>
</evidence>
<sequence length="495" mass="54630">MSQAWAADVVVVGAGNAAMCAAIAAAEQGSEVIVLEISSEEEKGGNTTYTHGSMRFAYNNGEEVRALLPEMTDEEFSMTDFGDYTKEQFFEDVSRLSNYRTDYDLANILAKESYKVMQWLTSHQVKWIPIYGRQAFKINGIFKFWGGMVLEAVGGGKGLVDALHQEAIRLGVRILYNTSGVKLDIANKRIQGIYIREQKQDAYIQCKSVVLASGGFHANVEMRTKYLGPGWDSVHTRGCKFNTGTGLKMAIDVGARTIGNWSGAHAVGGDRYLPNFKEGFQKLSYPFGILINKEGKRFIDEGEDFRNYTYAKIGKEILKQPGQYAWQVFDTKGKRFLREEYEGRSVSKVVANTLEELVELMGDVDHEGFLTEVENFNKAVMDVPFDPNMLDGKGTEGLRVPKSNWALPINEGPFVAYAIGCGITFTYGGLHITKKAQVLHEDTTPIEGLYAAGEIVGGIYYDNYPGGAGLTSGSVFGKIAGSQAAKYVQAEYQVK</sequence>
<dbReference type="InterPro" id="IPR027477">
    <property type="entry name" value="Succ_DH/fumarate_Rdtase_cat_sf"/>
</dbReference>
<evidence type="ECO:0000256" key="2">
    <source>
        <dbReference type="ARBA" id="ARBA00022630"/>
    </source>
</evidence>
<reference evidence="7" key="1">
    <citation type="submission" date="2016-10" db="EMBL/GenBank/DDBJ databases">
        <authorList>
            <person name="Varghese N."/>
            <person name="Submissions S."/>
        </authorList>
    </citation>
    <scope>NUCLEOTIDE SEQUENCE [LARGE SCALE GENOMIC DNA]</scope>
    <source>
        <strain evidence="7">DSM 11706</strain>
    </source>
</reference>
<dbReference type="NCBIfam" id="NF006130">
    <property type="entry name" value="PRK08274.1"/>
    <property type="match status" value="1"/>
</dbReference>
<dbReference type="Gene3D" id="3.90.700.10">
    <property type="entry name" value="Succinate dehydrogenase/fumarate reductase flavoprotein, catalytic domain"/>
    <property type="match status" value="1"/>
</dbReference>
<evidence type="ECO:0000256" key="4">
    <source>
        <dbReference type="ARBA" id="ARBA00023002"/>
    </source>
</evidence>
<evidence type="ECO:0000256" key="1">
    <source>
        <dbReference type="ARBA" id="ARBA00001974"/>
    </source>
</evidence>
<dbReference type="STRING" id="126156.SAMN05421670_0187"/>
<accession>A0A1I6B5T3</accession>
<dbReference type="PANTHER" id="PTHR43400:SF7">
    <property type="entry name" value="FAD-DEPENDENT OXIDOREDUCTASE 2 FAD BINDING DOMAIN-CONTAINING PROTEIN"/>
    <property type="match status" value="1"/>
</dbReference>
<dbReference type="OrthoDB" id="9806724at2"/>